<proteinExistence type="inferred from homology"/>
<accession>A0A1Y3BRV3</accession>
<keyword evidence="4 9" id="KW-0812">Transmembrane</keyword>
<evidence type="ECO:0000256" key="1">
    <source>
        <dbReference type="ARBA" id="ARBA00004141"/>
    </source>
</evidence>
<evidence type="ECO:0000256" key="2">
    <source>
        <dbReference type="ARBA" id="ARBA00005441"/>
    </source>
</evidence>
<dbReference type="OrthoDB" id="422827at2759"/>
<evidence type="ECO:0000256" key="6">
    <source>
        <dbReference type="ARBA" id="ARBA00022989"/>
    </source>
</evidence>
<dbReference type="GO" id="GO:0046513">
    <property type="term" value="P:ceramide biosynthetic process"/>
    <property type="evidence" value="ECO:0007669"/>
    <property type="project" value="TreeGrafter"/>
</dbReference>
<dbReference type="EMBL" id="MUJZ01011302">
    <property type="protein sequence ID" value="OTF81885.1"/>
    <property type="molecule type" value="Genomic_DNA"/>
</dbReference>
<feature type="domain" description="Sphingomyelin synthase-like" evidence="10">
    <location>
        <begin position="177"/>
        <end position="241"/>
    </location>
</feature>
<keyword evidence="5" id="KW-0746">Sphingolipid metabolism</keyword>
<keyword evidence="6 9" id="KW-1133">Transmembrane helix</keyword>
<keyword evidence="8 9" id="KW-0472">Membrane</keyword>
<feature type="transmembrane region" description="Helical" evidence="9">
    <location>
        <begin position="57"/>
        <end position="79"/>
    </location>
</feature>
<comment type="similarity">
    <text evidence="2">Belongs to the sphingomyelin synthase family.</text>
</comment>
<dbReference type="PANTHER" id="PTHR21290:SF27">
    <property type="entry name" value="PHOSPHATIDYLCHOLINE:CERAMIDE CHOLINEPHOSPHOTRANSFERASE 1"/>
    <property type="match status" value="1"/>
</dbReference>
<dbReference type="GO" id="GO:0005886">
    <property type="term" value="C:plasma membrane"/>
    <property type="evidence" value="ECO:0007669"/>
    <property type="project" value="TreeGrafter"/>
</dbReference>
<dbReference type="GO" id="GO:0047493">
    <property type="term" value="F:ceramide cholinephosphotransferase activity"/>
    <property type="evidence" value="ECO:0007669"/>
    <property type="project" value="TreeGrafter"/>
</dbReference>
<evidence type="ECO:0000256" key="9">
    <source>
        <dbReference type="SAM" id="Phobius"/>
    </source>
</evidence>
<comment type="caution">
    <text evidence="11">The sequence shown here is derived from an EMBL/GenBank/DDBJ whole genome shotgun (WGS) entry which is preliminary data.</text>
</comment>
<evidence type="ECO:0000256" key="4">
    <source>
        <dbReference type="ARBA" id="ARBA00022692"/>
    </source>
</evidence>
<dbReference type="GO" id="GO:0005789">
    <property type="term" value="C:endoplasmic reticulum membrane"/>
    <property type="evidence" value="ECO:0007669"/>
    <property type="project" value="TreeGrafter"/>
</dbReference>
<dbReference type="GO" id="GO:0033188">
    <property type="term" value="F:sphingomyelin synthase activity"/>
    <property type="evidence" value="ECO:0007669"/>
    <property type="project" value="TreeGrafter"/>
</dbReference>
<keyword evidence="3" id="KW-0808">Transferase</keyword>
<name>A0A1Y3BRV3_EURMA</name>
<dbReference type="AlphaFoldDB" id="A0A1Y3BRV3"/>
<comment type="subcellular location">
    <subcellularLocation>
        <location evidence="1">Membrane</location>
        <topology evidence="1">Multi-pass membrane protein</topology>
    </subcellularLocation>
</comment>
<evidence type="ECO:0000256" key="3">
    <source>
        <dbReference type="ARBA" id="ARBA00022679"/>
    </source>
</evidence>
<evidence type="ECO:0000313" key="11">
    <source>
        <dbReference type="EMBL" id="OTF81885.1"/>
    </source>
</evidence>
<protein>
    <recommendedName>
        <fullName evidence="10">Sphingomyelin synthase-like domain-containing protein</fullName>
    </recommendedName>
</protein>
<keyword evidence="7" id="KW-0443">Lipid metabolism</keyword>
<evidence type="ECO:0000256" key="5">
    <source>
        <dbReference type="ARBA" id="ARBA00022919"/>
    </source>
</evidence>
<evidence type="ECO:0000256" key="8">
    <source>
        <dbReference type="ARBA" id="ARBA00023136"/>
    </source>
</evidence>
<organism evidence="11 12">
    <name type="scientific">Euroglyphus maynei</name>
    <name type="common">Mayne's house dust mite</name>
    <dbReference type="NCBI Taxonomy" id="6958"/>
    <lineage>
        <taxon>Eukaryota</taxon>
        <taxon>Metazoa</taxon>
        <taxon>Ecdysozoa</taxon>
        <taxon>Arthropoda</taxon>
        <taxon>Chelicerata</taxon>
        <taxon>Arachnida</taxon>
        <taxon>Acari</taxon>
        <taxon>Acariformes</taxon>
        <taxon>Sarcoptiformes</taxon>
        <taxon>Astigmata</taxon>
        <taxon>Psoroptidia</taxon>
        <taxon>Analgoidea</taxon>
        <taxon>Pyroglyphidae</taxon>
        <taxon>Pyroglyphinae</taxon>
        <taxon>Euroglyphus</taxon>
    </lineage>
</organism>
<sequence length="271" mass="32244">MSDVNQIIFRKTIYALAFYLGNLYLNCVLIVIINERLPSQEFPLPDIGFEFLPYRQFAIYLVEFYILFLGITLIIVFCTNQFGGQIARRFCVITGISIFTHAACLVTTQLPVSDVRNYCHERIPANVSNFEFIWELLKRSWHEMFRFGFFNSIIMNNDEQRRNFCGANIDNIRAIHIILSYQFLTTYVKSDRLPIRFLFDKLSLYGCWIAILLIIISRTNYLVDILFAYYICTRTFNIYHTIFMNESFYHSTNGNMFNRFWWWPLLSILCH</sequence>
<feature type="transmembrane region" description="Helical" evidence="9">
    <location>
        <begin position="12"/>
        <end position="33"/>
    </location>
</feature>
<dbReference type="GO" id="GO:0006686">
    <property type="term" value="P:sphingomyelin biosynthetic process"/>
    <property type="evidence" value="ECO:0007669"/>
    <property type="project" value="TreeGrafter"/>
</dbReference>
<feature type="transmembrane region" description="Helical" evidence="9">
    <location>
        <begin position="202"/>
        <end position="231"/>
    </location>
</feature>
<evidence type="ECO:0000313" key="12">
    <source>
        <dbReference type="Proteomes" id="UP000194236"/>
    </source>
</evidence>
<dbReference type="PANTHER" id="PTHR21290">
    <property type="entry name" value="SPHINGOMYELIN SYNTHETASE"/>
    <property type="match status" value="1"/>
</dbReference>
<keyword evidence="12" id="KW-1185">Reference proteome</keyword>
<gene>
    <name evidence="11" type="ORF">BLA29_001103</name>
</gene>
<reference evidence="11 12" key="1">
    <citation type="submission" date="2017-03" db="EMBL/GenBank/DDBJ databases">
        <title>Genome Survey of Euroglyphus maynei.</title>
        <authorList>
            <person name="Arlian L.G."/>
            <person name="Morgan M.S."/>
            <person name="Rider S.D."/>
        </authorList>
    </citation>
    <scope>NUCLEOTIDE SEQUENCE [LARGE SCALE GENOMIC DNA]</scope>
    <source>
        <strain evidence="11">Arlian Lab</strain>
        <tissue evidence="11">Whole body</tissue>
    </source>
</reference>
<dbReference type="Pfam" id="PF14360">
    <property type="entry name" value="PAP2_C"/>
    <property type="match status" value="1"/>
</dbReference>
<dbReference type="GO" id="GO:0000139">
    <property type="term" value="C:Golgi membrane"/>
    <property type="evidence" value="ECO:0007669"/>
    <property type="project" value="TreeGrafter"/>
</dbReference>
<dbReference type="Proteomes" id="UP000194236">
    <property type="component" value="Unassembled WGS sequence"/>
</dbReference>
<dbReference type="InterPro" id="IPR025749">
    <property type="entry name" value="Sphingomyelin_synth-like_dom"/>
</dbReference>
<dbReference type="InterPro" id="IPR045221">
    <property type="entry name" value="Sphingomyelin_synth-like"/>
</dbReference>
<evidence type="ECO:0000256" key="7">
    <source>
        <dbReference type="ARBA" id="ARBA00023098"/>
    </source>
</evidence>
<evidence type="ECO:0000259" key="10">
    <source>
        <dbReference type="Pfam" id="PF14360"/>
    </source>
</evidence>